<dbReference type="STRING" id="652787.SAMN05216490_2466"/>
<name>A0A1H1XIY0_MUCMA</name>
<keyword evidence="4" id="KW-0004">4Fe-4S</keyword>
<evidence type="ECO:0000256" key="5">
    <source>
        <dbReference type="ARBA" id="ARBA00022505"/>
    </source>
</evidence>
<protein>
    <submittedName>
        <fullName evidence="12">Oxidoreductase alpha (Molybdopterin) subunit</fullName>
    </submittedName>
</protein>
<dbReference type="Gene3D" id="3.40.50.740">
    <property type="match status" value="1"/>
</dbReference>
<keyword evidence="13" id="KW-1185">Reference proteome</keyword>
<feature type="domain" description="Molybdopterin oxidoreductase" evidence="10">
    <location>
        <begin position="135"/>
        <end position="503"/>
    </location>
</feature>
<reference evidence="12 13" key="1">
    <citation type="submission" date="2016-10" db="EMBL/GenBank/DDBJ databases">
        <authorList>
            <person name="de Groot N.N."/>
        </authorList>
    </citation>
    <scope>NUCLEOTIDE SEQUENCE [LARGE SCALE GENOMIC DNA]</scope>
    <source>
        <strain evidence="12 13">MP1X4</strain>
    </source>
</reference>
<dbReference type="SUPFAM" id="SSF53706">
    <property type="entry name" value="Formate dehydrogenase/DMSO reductase, domains 1-3"/>
    <property type="match status" value="1"/>
</dbReference>
<dbReference type="EMBL" id="LT629740">
    <property type="protein sequence ID" value="SDT09245.1"/>
    <property type="molecule type" value="Genomic_DNA"/>
</dbReference>
<dbReference type="Gene3D" id="2.40.40.20">
    <property type="match status" value="1"/>
</dbReference>
<dbReference type="GO" id="GO:0045333">
    <property type="term" value="P:cellular respiration"/>
    <property type="evidence" value="ECO:0007669"/>
    <property type="project" value="UniProtKB-ARBA"/>
</dbReference>
<evidence type="ECO:0000256" key="1">
    <source>
        <dbReference type="ARBA" id="ARBA00001942"/>
    </source>
</evidence>
<dbReference type="NCBIfam" id="TIGR01701">
    <property type="entry name" value="Fdhalpha-like"/>
    <property type="match status" value="1"/>
</dbReference>
<accession>A0A1H1XIY0</accession>
<dbReference type="AlphaFoldDB" id="A0A1H1XIY0"/>
<dbReference type="InterPro" id="IPR041953">
    <property type="entry name" value="YdeP_MopB"/>
</dbReference>
<dbReference type="OrthoDB" id="9792592at2"/>
<evidence type="ECO:0000313" key="13">
    <source>
        <dbReference type="Proteomes" id="UP000199679"/>
    </source>
</evidence>
<evidence type="ECO:0000259" key="11">
    <source>
        <dbReference type="Pfam" id="PF01568"/>
    </source>
</evidence>
<evidence type="ECO:0000256" key="4">
    <source>
        <dbReference type="ARBA" id="ARBA00022485"/>
    </source>
</evidence>
<proteinExistence type="inferred from homology"/>
<dbReference type="Pfam" id="PF00384">
    <property type="entry name" value="Molybdopterin"/>
    <property type="match status" value="1"/>
</dbReference>
<dbReference type="CDD" id="cd02767">
    <property type="entry name" value="MopB_ydeP"/>
    <property type="match status" value="1"/>
</dbReference>
<keyword evidence="9" id="KW-0411">Iron-sulfur</keyword>
<dbReference type="InterPro" id="IPR037951">
    <property type="entry name" value="MopB_CT_YdeP"/>
</dbReference>
<dbReference type="Proteomes" id="UP000199679">
    <property type="component" value="Chromosome I"/>
</dbReference>
<gene>
    <name evidence="12" type="ORF">SAMN05216490_2466</name>
</gene>
<evidence type="ECO:0000259" key="10">
    <source>
        <dbReference type="Pfam" id="PF00384"/>
    </source>
</evidence>
<dbReference type="RefSeq" id="WP_091380459.1">
    <property type="nucleotide sequence ID" value="NZ_LT629740.1"/>
</dbReference>
<comment type="similarity">
    <text evidence="3">Belongs to the prokaryotic molybdopterin-containing oxidoreductase family.</text>
</comment>
<comment type="cofactor">
    <cofactor evidence="1">
        <name>Mo-bis(molybdopterin guanine dinucleotide)</name>
        <dbReference type="ChEBI" id="CHEBI:60539"/>
    </cofactor>
</comment>
<keyword evidence="8" id="KW-0408">Iron</keyword>
<keyword evidence="6" id="KW-0479">Metal-binding</keyword>
<evidence type="ECO:0000256" key="7">
    <source>
        <dbReference type="ARBA" id="ARBA00023002"/>
    </source>
</evidence>
<dbReference type="InterPro" id="IPR009010">
    <property type="entry name" value="Asp_de-COase-like_dom_sf"/>
</dbReference>
<dbReference type="GO" id="GO:0016020">
    <property type="term" value="C:membrane"/>
    <property type="evidence" value="ECO:0007669"/>
    <property type="project" value="TreeGrafter"/>
</dbReference>
<dbReference type="CDD" id="cd02787">
    <property type="entry name" value="MopB_CT_ydeP"/>
    <property type="match status" value="1"/>
</dbReference>
<keyword evidence="5" id="KW-0500">Molybdenum</keyword>
<keyword evidence="7" id="KW-0560">Oxidoreductase</keyword>
<evidence type="ECO:0000313" key="12">
    <source>
        <dbReference type="EMBL" id="SDT09245.1"/>
    </source>
</evidence>
<dbReference type="PANTHER" id="PTHR43105:SF4">
    <property type="entry name" value="PROTEIN YDEP"/>
    <property type="match status" value="1"/>
</dbReference>
<sequence>MNKNVEQPDAENPEELLDLKVTEPKKWAAGIPAVTAALTDVFQEAGLVRGMEGLFHMNKKGGFDCSSCAWPDPDDDRSPVAEYCENGAKALAEEATTKKLTGEFFAQNSVAELAKLNDYEIGKKGRIAEPVYLPKGGTHYEPISWDDAFKKIAYHLNRLSSPNEAAFYTSGRTSNEASFTYQLFIREYGTNNLPDCSNMCHESSGSALTPTIGIGKGTVTLNDFYDTDVIIIIGQNPGTNHPRMLTALQKAKDNGSKIIAINPLHEAGLMGFKNPQNVKGILGIKTQLADLFLQVRINGDMALLKAIEKLLYEAEVKEPGKVFDQDFIRDNTLGYAQFLHSLQQHKVDELAEKCGVPLSQIQETAEMLKYKSRIIICWAMGVTQHKNGVDTIKEIVNLTILKGSIGKPGAGLCPVRGHSNVQGNRTMLIFDKPTEKQLDKLKEVYGFEPPREHGLDVVESIKAMHEGKLKVFFSMGGNFLSATPDTNYTADGLRKMKLTVSVSTKLNRNHLVHGEESIILPTLARSDKDMINGEAQLISCENSMGVVQMSKGILEPVSKDLLSENQIVCRLAKATLGDRTVVDWDKYAQSYDAVRDDMEKVIPGLENYNKRVREPGGFYLPNAPREGKFTGENMGGKIPFTVTELTEHKLEDDEFIMMTIRSHDQFNTTIYGLDDRYRGIHNERRVIFMNEKDIHKAGFKAGDKVDLFNYHSGKERAARLFVIVAYNIPESNTATYYPETNVLVPIDTVAKTSNTPTSKMVIIKIKKHES</sequence>
<dbReference type="GO" id="GO:0008863">
    <property type="term" value="F:formate dehydrogenase (NAD+) activity"/>
    <property type="evidence" value="ECO:0007669"/>
    <property type="project" value="InterPro"/>
</dbReference>
<evidence type="ECO:0000256" key="9">
    <source>
        <dbReference type="ARBA" id="ARBA00023014"/>
    </source>
</evidence>
<dbReference type="Pfam" id="PF01568">
    <property type="entry name" value="Molydop_binding"/>
    <property type="match status" value="1"/>
</dbReference>
<evidence type="ECO:0000256" key="8">
    <source>
        <dbReference type="ARBA" id="ARBA00023004"/>
    </source>
</evidence>
<dbReference type="SUPFAM" id="SSF50692">
    <property type="entry name" value="ADC-like"/>
    <property type="match status" value="1"/>
</dbReference>
<dbReference type="InterPro" id="IPR006656">
    <property type="entry name" value="Mopterin_OxRdtase"/>
</dbReference>
<dbReference type="PANTHER" id="PTHR43105">
    <property type="entry name" value="RESPIRATORY NITRATE REDUCTASE"/>
    <property type="match status" value="1"/>
</dbReference>
<dbReference type="InterPro" id="IPR010046">
    <property type="entry name" value="Mopterin_OxRdtse_a_bac"/>
</dbReference>
<dbReference type="Gene3D" id="3.40.228.10">
    <property type="entry name" value="Dimethylsulfoxide Reductase, domain 2"/>
    <property type="match status" value="1"/>
</dbReference>
<dbReference type="PIRSF" id="PIRSF000144">
    <property type="entry name" value="CbbBc"/>
    <property type="match status" value="1"/>
</dbReference>
<feature type="domain" description="Molybdopterin dinucleotide-binding" evidence="11">
    <location>
        <begin position="655"/>
        <end position="759"/>
    </location>
</feature>
<evidence type="ECO:0000256" key="6">
    <source>
        <dbReference type="ARBA" id="ARBA00022723"/>
    </source>
</evidence>
<dbReference type="GO" id="GO:0030151">
    <property type="term" value="F:molybdenum ion binding"/>
    <property type="evidence" value="ECO:0007669"/>
    <property type="project" value="InterPro"/>
</dbReference>
<organism evidence="12 13">
    <name type="scientific">Mucilaginibacter mallensis</name>
    <dbReference type="NCBI Taxonomy" id="652787"/>
    <lineage>
        <taxon>Bacteria</taxon>
        <taxon>Pseudomonadati</taxon>
        <taxon>Bacteroidota</taxon>
        <taxon>Sphingobacteriia</taxon>
        <taxon>Sphingobacteriales</taxon>
        <taxon>Sphingobacteriaceae</taxon>
        <taxon>Mucilaginibacter</taxon>
    </lineage>
</organism>
<evidence type="ECO:0000256" key="2">
    <source>
        <dbReference type="ARBA" id="ARBA00001966"/>
    </source>
</evidence>
<comment type="cofactor">
    <cofactor evidence="2">
        <name>[4Fe-4S] cluster</name>
        <dbReference type="ChEBI" id="CHEBI:49883"/>
    </cofactor>
</comment>
<dbReference type="GO" id="GO:0043546">
    <property type="term" value="F:molybdopterin cofactor binding"/>
    <property type="evidence" value="ECO:0007669"/>
    <property type="project" value="InterPro"/>
</dbReference>
<dbReference type="InterPro" id="IPR006657">
    <property type="entry name" value="MoPterin_dinucl-bd_dom"/>
</dbReference>
<dbReference type="InterPro" id="IPR050123">
    <property type="entry name" value="Prok_molybdopt-oxidoreductase"/>
</dbReference>
<dbReference type="GO" id="GO:0051539">
    <property type="term" value="F:4 iron, 4 sulfur cluster binding"/>
    <property type="evidence" value="ECO:0007669"/>
    <property type="project" value="UniProtKB-KW"/>
</dbReference>
<evidence type="ECO:0000256" key="3">
    <source>
        <dbReference type="ARBA" id="ARBA00010312"/>
    </source>
</evidence>